<keyword evidence="2" id="KW-1185">Reference proteome</keyword>
<proteinExistence type="predicted"/>
<name>A0ABN8HXQ7_9NEOP</name>
<reference evidence="1" key="1">
    <citation type="submission" date="2022-03" db="EMBL/GenBank/DDBJ databases">
        <authorList>
            <person name="Martin H S."/>
        </authorList>
    </citation>
    <scope>NUCLEOTIDE SEQUENCE</scope>
</reference>
<feature type="non-terminal residue" evidence="1">
    <location>
        <position position="107"/>
    </location>
</feature>
<dbReference type="EMBL" id="OW152827">
    <property type="protein sequence ID" value="CAH2043117.1"/>
    <property type="molecule type" value="Genomic_DNA"/>
</dbReference>
<evidence type="ECO:0000313" key="1">
    <source>
        <dbReference type="EMBL" id="CAH2043117.1"/>
    </source>
</evidence>
<sequence>MRNGREDKCKRARGGVDTRPDKFRRREVLVAASLKKIPRTPRKGDKERILRTRDDGCKSCDCPGISLRKRFCDVYDTNPTRRRNNVAGIATVFGFSKNTFAAKFREK</sequence>
<protein>
    <submittedName>
        <fullName evidence="1">Uncharacterized protein</fullName>
    </submittedName>
</protein>
<evidence type="ECO:0000313" key="2">
    <source>
        <dbReference type="Proteomes" id="UP000837857"/>
    </source>
</evidence>
<accession>A0ABN8HXQ7</accession>
<gene>
    <name evidence="1" type="ORF">IPOD504_LOCUS4155</name>
</gene>
<organism evidence="1 2">
    <name type="scientific">Iphiclides podalirius</name>
    <name type="common">scarce swallowtail</name>
    <dbReference type="NCBI Taxonomy" id="110791"/>
    <lineage>
        <taxon>Eukaryota</taxon>
        <taxon>Metazoa</taxon>
        <taxon>Ecdysozoa</taxon>
        <taxon>Arthropoda</taxon>
        <taxon>Hexapoda</taxon>
        <taxon>Insecta</taxon>
        <taxon>Pterygota</taxon>
        <taxon>Neoptera</taxon>
        <taxon>Endopterygota</taxon>
        <taxon>Lepidoptera</taxon>
        <taxon>Glossata</taxon>
        <taxon>Ditrysia</taxon>
        <taxon>Papilionoidea</taxon>
        <taxon>Papilionidae</taxon>
        <taxon>Papilioninae</taxon>
        <taxon>Iphiclides</taxon>
    </lineage>
</organism>
<dbReference type="Proteomes" id="UP000837857">
    <property type="component" value="Chromosome 15"/>
</dbReference>